<proteinExistence type="predicted"/>
<dbReference type="Pfam" id="PF23553">
    <property type="entry name" value="NELF-A_N"/>
    <property type="match status" value="1"/>
</dbReference>
<dbReference type="InterPro" id="IPR056557">
    <property type="entry name" value="NELF-A_N"/>
</dbReference>
<feature type="region of interest" description="Disordered" evidence="1">
    <location>
        <begin position="216"/>
        <end position="291"/>
    </location>
</feature>
<organism evidence="3 4">
    <name type="scientific">Mortierella isabellina</name>
    <name type="common">Filamentous fungus</name>
    <name type="synonym">Umbelopsis isabellina</name>
    <dbReference type="NCBI Taxonomy" id="91625"/>
    <lineage>
        <taxon>Eukaryota</taxon>
        <taxon>Fungi</taxon>
        <taxon>Fungi incertae sedis</taxon>
        <taxon>Mucoromycota</taxon>
        <taxon>Mucoromycotina</taxon>
        <taxon>Umbelopsidomycetes</taxon>
        <taxon>Umbelopsidales</taxon>
        <taxon>Umbelopsidaceae</taxon>
        <taxon>Umbelopsis</taxon>
    </lineage>
</organism>
<evidence type="ECO:0000313" key="3">
    <source>
        <dbReference type="EMBL" id="KAG2179141.1"/>
    </source>
</evidence>
<feature type="region of interest" description="Disordered" evidence="1">
    <location>
        <begin position="375"/>
        <end position="604"/>
    </location>
</feature>
<dbReference type="OrthoDB" id="2135488at2759"/>
<name>A0A8H7PS85_MORIS</name>
<dbReference type="AlphaFoldDB" id="A0A8H7PS85"/>
<reference evidence="3" key="1">
    <citation type="submission" date="2020-12" db="EMBL/GenBank/DDBJ databases">
        <title>Metabolic potential, ecology and presence of endohyphal bacteria is reflected in genomic diversity of Mucoromycotina.</title>
        <authorList>
            <person name="Muszewska A."/>
            <person name="Okrasinska A."/>
            <person name="Steczkiewicz K."/>
            <person name="Drgas O."/>
            <person name="Orlowska M."/>
            <person name="Perlinska-Lenart U."/>
            <person name="Aleksandrzak-Piekarczyk T."/>
            <person name="Szatraj K."/>
            <person name="Zielenkiewicz U."/>
            <person name="Pilsyk S."/>
            <person name="Malc E."/>
            <person name="Mieczkowski P."/>
            <person name="Kruszewska J.S."/>
            <person name="Biernat P."/>
            <person name="Pawlowska J."/>
        </authorList>
    </citation>
    <scope>NUCLEOTIDE SEQUENCE</scope>
    <source>
        <strain evidence="3">WA0000067209</strain>
    </source>
</reference>
<feature type="compositionally biased region" description="Basic and acidic residues" evidence="1">
    <location>
        <begin position="585"/>
        <end position="595"/>
    </location>
</feature>
<dbReference type="EMBL" id="JAEPQZ010000007">
    <property type="protein sequence ID" value="KAG2179141.1"/>
    <property type="molecule type" value="Genomic_DNA"/>
</dbReference>
<feature type="compositionally biased region" description="Basic and acidic residues" evidence="1">
    <location>
        <begin position="385"/>
        <end position="428"/>
    </location>
</feature>
<evidence type="ECO:0000256" key="1">
    <source>
        <dbReference type="SAM" id="MobiDB-lite"/>
    </source>
</evidence>
<protein>
    <recommendedName>
        <fullName evidence="2">NELF-A N-terminal domain-containing protein</fullName>
    </recommendedName>
</protein>
<sequence length="604" mass="67069">MAGRVAQELNDDILEVVQTQYSTYHANIRIGILFALLCIRKGQQQSLLENINRSRRQLRVVFSHVLANANFEFMQHIGQFGCNPYAESILISTQTLERASKDTEEWVVVTAHALKGFPTRGGLNFDLEATTDKFADALNHIGSAMSKHGISFHPKEFAYMDKKRLPACSSASKDFKKLVPSVKQHFKLSKNSPSTISREDRLSQLRAIAKEASFSPQQSATSIVTPPTAAGSAAGSENIAAKPGAGRGQPGSSLFIQRPGNRVPLRKPSTGSKPSFLRAGNASRPTPVSTQPRGEYMLTFLDVKVNQRLINRSKLPTASIQSILSGGANASSSAEDLSTPKGFIKPSKIQMIDINESAAIQENIDKANAEVQAQNELKKQQAKQAAEEKKRAAEERKQEMLKEREEKKERRKQEAEDKKRKKEQERQELAMQAAAAKEEAKSAAQEAQGDSPPRAKRVRRSSDAFGEDMTQEQRSSDAGNPSYENMPVPSSIHPPIPSMQTMQSILPPSQPPIMPLPSNSPSHQTHHAFYYSPPGPHSSQLPAPEHMLHNAQPNLPPLYGYSQPPMSFTDPNHEQYHQPYQQNRQYHESDPRGHDYYSNQRRSS</sequence>
<feature type="compositionally biased region" description="Polar residues" evidence="1">
    <location>
        <begin position="472"/>
        <end position="483"/>
    </location>
</feature>
<dbReference type="Proteomes" id="UP000654370">
    <property type="component" value="Unassembled WGS sequence"/>
</dbReference>
<keyword evidence="4" id="KW-1185">Reference proteome</keyword>
<feature type="domain" description="NELF-A N-terminal" evidence="2">
    <location>
        <begin position="95"/>
        <end position="165"/>
    </location>
</feature>
<gene>
    <name evidence="3" type="ORF">INT43_001991</name>
</gene>
<feature type="compositionally biased region" description="Polar residues" evidence="1">
    <location>
        <begin position="216"/>
        <end position="225"/>
    </location>
</feature>
<accession>A0A8H7PS85</accession>
<evidence type="ECO:0000259" key="2">
    <source>
        <dbReference type="Pfam" id="PF23553"/>
    </source>
</evidence>
<comment type="caution">
    <text evidence="3">The sequence shown here is derived from an EMBL/GenBank/DDBJ whole genome shotgun (WGS) entry which is preliminary data.</text>
</comment>
<evidence type="ECO:0000313" key="4">
    <source>
        <dbReference type="Proteomes" id="UP000654370"/>
    </source>
</evidence>